<name>A0AAV4AY04_9GAST</name>
<gene>
    <name evidence="2" type="ORF">PoB_003751400</name>
</gene>
<evidence type="ECO:0000256" key="1">
    <source>
        <dbReference type="SAM" id="MobiDB-lite"/>
    </source>
</evidence>
<feature type="region of interest" description="Disordered" evidence="1">
    <location>
        <begin position="123"/>
        <end position="222"/>
    </location>
</feature>
<dbReference type="AlphaFoldDB" id="A0AAV4AY04"/>
<feature type="compositionally biased region" description="Gly residues" evidence="1">
    <location>
        <begin position="140"/>
        <end position="156"/>
    </location>
</feature>
<feature type="compositionally biased region" description="Acidic residues" evidence="1">
    <location>
        <begin position="192"/>
        <end position="222"/>
    </location>
</feature>
<reference evidence="2 3" key="1">
    <citation type="journal article" date="2021" name="Elife">
        <title>Chloroplast acquisition without the gene transfer in kleptoplastic sea slugs, Plakobranchus ocellatus.</title>
        <authorList>
            <person name="Maeda T."/>
            <person name="Takahashi S."/>
            <person name="Yoshida T."/>
            <person name="Shimamura S."/>
            <person name="Takaki Y."/>
            <person name="Nagai Y."/>
            <person name="Toyoda A."/>
            <person name="Suzuki Y."/>
            <person name="Arimoto A."/>
            <person name="Ishii H."/>
            <person name="Satoh N."/>
            <person name="Nishiyama T."/>
            <person name="Hasebe M."/>
            <person name="Maruyama T."/>
            <person name="Minagawa J."/>
            <person name="Obokata J."/>
            <person name="Shigenobu S."/>
        </authorList>
    </citation>
    <scope>NUCLEOTIDE SEQUENCE [LARGE SCALE GENOMIC DNA]</scope>
</reference>
<evidence type="ECO:0000313" key="2">
    <source>
        <dbReference type="EMBL" id="GFO11009.1"/>
    </source>
</evidence>
<dbReference type="EMBL" id="BLXT01004214">
    <property type="protein sequence ID" value="GFO11009.1"/>
    <property type="molecule type" value="Genomic_DNA"/>
</dbReference>
<feature type="compositionally biased region" description="Gly residues" evidence="1">
    <location>
        <begin position="178"/>
        <end position="191"/>
    </location>
</feature>
<protein>
    <submittedName>
        <fullName evidence="2">Uncharacterized protein</fullName>
    </submittedName>
</protein>
<evidence type="ECO:0000313" key="3">
    <source>
        <dbReference type="Proteomes" id="UP000735302"/>
    </source>
</evidence>
<proteinExistence type="predicted"/>
<accession>A0AAV4AY04</accession>
<dbReference type="Proteomes" id="UP000735302">
    <property type="component" value="Unassembled WGS sequence"/>
</dbReference>
<keyword evidence="3" id="KW-1185">Reference proteome</keyword>
<comment type="caution">
    <text evidence="2">The sequence shown here is derived from an EMBL/GenBank/DDBJ whole genome shotgun (WGS) entry which is preliminary data.</text>
</comment>
<sequence length="222" mass="23251">MGEYKHAMFFLEAAKLCSCCCFCRWLLPRLPNHVKGISGEDAGSWALTSDRSKGPGLGSDQNAGNNETREAVVLMVCSRKCRNVRVEKRSPFKLRRLFIECVYSQDCHLSTEKHNVARLGESSGLLHSNDHDEDDDDDGGGGGGGCGVDNDGGGGGDNDDDDGGDEDDDDNDGDDDGGGGCGVDNDGGGGGDNDDDDGGDEDDDDNDGDDDDDGGDDDGDAN</sequence>
<feature type="compositionally biased region" description="Acidic residues" evidence="1">
    <location>
        <begin position="157"/>
        <end position="177"/>
    </location>
</feature>
<organism evidence="2 3">
    <name type="scientific">Plakobranchus ocellatus</name>
    <dbReference type="NCBI Taxonomy" id="259542"/>
    <lineage>
        <taxon>Eukaryota</taxon>
        <taxon>Metazoa</taxon>
        <taxon>Spiralia</taxon>
        <taxon>Lophotrochozoa</taxon>
        <taxon>Mollusca</taxon>
        <taxon>Gastropoda</taxon>
        <taxon>Heterobranchia</taxon>
        <taxon>Euthyneura</taxon>
        <taxon>Panpulmonata</taxon>
        <taxon>Sacoglossa</taxon>
        <taxon>Placobranchoidea</taxon>
        <taxon>Plakobranchidae</taxon>
        <taxon>Plakobranchus</taxon>
    </lineage>
</organism>